<sequence length="641" mass="74498">MPSEVICSSLNISEFPDTSEIIKGTNLYINNQEINKNINVNLEGTKIISNEKTLKKNFHSDNMRFNIYCNGSLLDFVQKYRLFKDCKHFVDMPLKYDADVVFKKWTKLLANCHGEVDKVQVENFVLENFDEPGKELEEYIPQDYNIGPDNLKQISDGHYRHWALDLHNRWPTLCRKVKQSVKDNAERYSLIALPKPFVVPGGRFREMYYWDSFFTIKGLLASKMYKTVRDMIDNMGYMIDKFGFIPNGNRVYYLNRSQPPLMSWCVDAYIKETGDYDFIRIALGWIEKELQFFKKNRTVKLDEWKSYLYRYHVSVDTPRPESYREDLECSEDCDDLKSKQIMWGEIAAAAESGRDFSTRWFATVGSVMGSMKTIRTSRILPVDLNAILLKNLAIVEEYCLYVGDHEKSERYKNEKEELKSMIREVLWNDDLGCWFDYDIDKYHQILTYYDTNFFPLVTGCSLDKRDQEKIASYINNIGLLKYPGGIPTSLQSSGEQWDFPNAWAPTTWVIIEGLNKNDQPELARLIADKWLRKNYTVWKDTDGKMFEKYNVTTGCALNIAGGGEYIVQEGFGWTNGVILDLLMKYKNDVKYDDGELQCSNCICKQVTKIERKNSCSVEIHDINIPSLEVKHGLTVPTIVSG</sequence>
<accession>A0A0K0FJK2</accession>
<dbReference type="WBParaSite" id="SVE_0907700.1">
    <property type="protein sequence ID" value="SVE_0907700.1"/>
    <property type="gene ID" value="SVE_0907700"/>
</dbReference>
<dbReference type="STRING" id="75913.A0A0K0FJK2"/>
<dbReference type="AlphaFoldDB" id="A0A0K0FJK2"/>
<keyword evidence="4 6" id="KW-0378">Hydrolase</keyword>
<evidence type="ECO:0000313" key="8">
    <source>
        <dbReference type="WBParaSite" id="SVE_0907700.1"/>
    </source>
</evidence>
<dbReference type="InterPro" id="IPR008928">
    <property type="entry name" value="6-hairpin_glycosidase_sf"/>
</dbReference>
<dbReference type="InterPro" id="IPR001661">
    <property type="entry name" value="Glyco_hydro_37"/>
</dbReference>
<dbReference type="InterPro" id="IPR018232">
    <property type="entry name" value="Glyco_hydro_37_CS"/>
</dbReference>
<proteinExistence type="inferred from homology"/>
<dbReference type="InterPro" id="IPR012341">
    <property type="entry name" value="6hp_glycosidase-like_sf"/>
</dbReference>
<comment type="similarity">
    <text evidence="1 6">Belongs to the glycosyl hydrolase 37 family.</text>
</comment>
<dbReference type="Proteomes" id="UP000035680">
    <property type="component" value="Unassembled WGS sequence"/>
</dbReference>
<evidence type="ECO:0000256" key="1">
    <source>
        <dbReference type="ARBA" id="ARBA00005615"/>
    </source>
</evidence>
<dbReference type="GO" id="GO:0004555">
    <property type="term" value="F:alpha,alpha-trehalase activity"/>
    <property type="evidence" value="ECO:0007669"/>
    <property type="project" value="UniProtKB-EC"/>
</dbReference>
<comment type="catalytic activity">
    <reaction evidence="6">
        <text>alpha,alpha-trehalose + H2O = alpha-D-glucose + beta-D-glucose</text>
        <dbReference type="Rhea" id="RHEA:32675"/>
        <dbReference type="ChEBI" id="CHEBI:15377"/>
        <dbReference type="ChEBI" id="CHEBI:15903"/>
        <dbReference type="ChEBI" id="CHEBI:16551"/>
        <dbReference type="ChEBI" id="CHEBI:17925"/>
        <dbReference type="EC" id="3.2.1.28"/>
    </reaction>
</comment>
<dbReference type="SUPFAM" id="SSF48208">
    <property type="entry name" value="Six-hairpin glycosidases"/>
    <property type="match status" value="1"/>
</dbReference>
<keyword evidence="7" id="KW-1185">Reference proteome</keyword>
<dbReference type="GO" id="GO:0005993">
    <property type="term" value="P:trehalose catabolic process"/>
    <property type="evidence" value="ECO:0007669"/>
    <property type="project" value="TreeGrafter"/>
</dbReference>
<evidence type="ECO:0000256" key="2">
    <source>
        <dbReference type="ARBA" id="ARBA00012757"/>
    </source>
</evidence>
<dbReference type="PANTHER" id="PTHR23403:SF24">
    <property type="entry name" value="TREHALASE"/>
    <property type="match status" value="1"/>
</dbReference>
<evidence type="ECO:0000256" key="5">
    <source>
        <dbReference type="ARBA" id="ARBA00023295"/>
    </source>
</evidence>
<evidence type="ECO:0000256" key="3">
    <source>
        <dbReference type="ARBA" id="ARBA00019905"/>
    </source>
</evidence>
<dbReference type="PANTHER" id="PTHR23403">
    <property type="entry name" value="TREHALASE"/>
    <property type="match status" value="1"/>
</dbReference>
<reference evidence="8" key="2">
    <citation type="submission" date="2015-08" db="UniProtKB">
        <authorList>
            <consortium name="WormBaseParasite"/>
        </authorList>
    </citation>
    <scope>IDENTIFICATION</scope>
</reference>
<reference evidence="7" key="1">
    <citation type="submission" date="2014-07" db="EMBL/GenBank/DDBJ databases">
        <authorList>
            <person name="Martin A.A"/>
            <person name="De Silva N."/>
        </authorList>
    </citation>
    <scope>NUCLEOTIDE SEQUENCE</scope>
</reference>
<organism evidence="7 8">
    <name type="scientific">Strongyloides venezuelensis</name>
    <name type="common">Threadworm</name>
    <dbReference type="NCBI Taxonomy" id="75913"/>
    <lineage>
        <taxon>Eukaryota</taxon>
        <taxon>Metazoa</taxon>
        <taxon>Ecdysozoa</taxon>
        <taxon>Nematoda</taxon>
        <taxon>Chromadorea</taxon>
        <taxon>Rhabditida</taxon>
        <taxon>Tylenchina</taxon>
        <taxon>Panagrolaimomorpha</taxon>
        <taxon>Strongyloidoidea</taxon>
        <taxon>Strongyloididae</taxon>
        <taxon>Strongyloides</taxon>
    </lineage>
</organism>
<name>A0A0K0FJK2_STRVS</name>
<evidence type="ECO:0000313" key="7">
    <source>
        <dbReference type="Proteomes" id="UP000035680"/>
    </source>
</evidence>
<protein>
    <recommendedName>
        <fullName evidence="3 6">Trehalase</fullName>
        <ecNumber evidence="2 6">3.2.1.28</ecNumber>
    </recommendedName>
    <alternativeName>
        <fullName evidence="6">Alpha-trehalose glucohydrolase</fullName>
    </alternativeName>
</protein>
<dbReference type="PRINTS" id="PR00744">
    <property type="entry name" value="GLHYDRLASE37"/>
</dbReference>
<evidence type="ECO:0000256" key="6">
    <source>
        <dbReference type="RuleBase" id="RU361180"/>
    </source>
</evidence>
<dbReference type="PROSITE" id="PS00928">
    <property type="entry name" value="TREHALASE_2"/>
    <property type="match status" value="1"/>
</dbReference>
<dbReference type="Pfam" id="PF01204">
    <property type="entry name" value="Trehalase"/>
    <property type="match status" value="1"/>
</dbReference>
<dbReference type="EC" id="3.2.1.28" evidence="2 6"/>
<keyword evidence="5 6" id="KW-0326">Glycosidase</keyword>
<evidence type="ECO:0000256" key="4">
    <source>
        <dbReference type="ARBA" id="ARBA00022801"/>
    </source>
</evidence>
<dbReference type="Gene3D" id="1.50.10.10">
    <property type="match status" value="1"/>
</dbReference>